<dbReference type="AlphaFoldDB" id="A0A1I2R7X3"/>
<name>A0A1I2R7X3_9FIRM</name>
<accession>A0A1I2R7X3</accession>
<gene>
    <name evidence="2" type="ORF">SAMN05660649_01435</name>
</gene>
<reference evidence="3" key="1">
    <citation type="submission" date="2016-10" db="EMBL/GenBank/DDBJ databases">
        <authorList>
            <person name="Varghese N."/>
            <person name="Submissions S."/>
        </authorList>
    </citation>
    <scope>NUCLEOTIDE SEQUENCE [LARGE SCALE GENOMIC DNA]</scope>
    <source>
        <strain evidence="3">DSM 17038</strain>
    </source>
</reference>
<dbReference type="RefSeq" id="WP_092470118.1">
    <property type="nucleotide sequence ID" value="NZ_FOOX01000004.1"/>
</dbReference>
<dbReference type="OrthoDB" id="1787464at2"/>
<dbReference type="EMBL" id="FOOX01000004">
    <property type="protein sequence ID" value="SFG36572.1"/>
    <property type="molecule type" value="Genomic_DNA"/>
</dbReference>
<dbReference type="STRING" id="341036.SAMN05660649_01435"/>
<organism evidence="2 3">
    <name type="scientific">Desulfotruncus arcticus DSM 17038</name>
    <dbReference type="NCBI Taxonomy" id="1121424"/>
    <lineage>
        <taxon>Bacteria</taxon>
        <taxon>Bacillati</taxon>
        <taxon>Bacillota</taxon>
        <taxon>Clostridia</taxon>
        <taxon>Eubacteriales</taxon>
        <taxon>Desulfallaceae</taxon>
        <taxon>Desulfotruncus</taxon>
    </lineage>
</organism>
<feature type="region of interest" description="Disordered" evidence="1">
    <location>
        <begin position="82"/>
        <end position="104"/>
    </location>
</feature>
<evidence type="ECO:0000313" key="2">
    <source>
        <dbReference type="EMBL" id="SFG36572.1"/>
    </source>
</evidence>
<proteinExistence type="predicted"/>
<evidence type="ECO:0000256" key="1">
    <source>
        <dbReference type="SAM" id="MobiDB-lite"/>
    </source>
</evidence>
<evidence type="ECO:0000313" key="3">
    <source>
        <dbReference type="Proteomes" id="UP000199337"/>
    </source>
</evidence>
<protein>
    <submittedName>
        <fullName evidence="2">Uncharacterized protein</fullName>
    </submittedName>
</protein>
<sequence length="104" mass="12514">MLKLLKKLLLKRRRQMDTLFDVATIQVDDLTVTMSRRERNTDPPYEFSMFIPRLEFRQRYYKDRQEKDAKEIILENISIVHAPQHPPSEGSRSNGKYIIHHKMD</sequence>
<dbReference type="Proteomes" id="UP000199337">
    <property type="component" value="Unassembled WGS sequence"/>
</dbReference>
<keyword evidence="3" id="KW-1185">Reference proteome</keyword>